<keyword evidence="2" id="KW-1185">Reference proteome</keyword>
<protein>
    <submittedName>
        <fullName evidence="1">Uncharacterized protein</fullName>
    </submittedName>
</protein>
<proteinExistence type="predicted"/>
<evidence type="ECO:0000313" key="2">
    <source>
        <dbReference type="Proteomes" id="UP001465976"/>
    </source>
</evidence>
<name>A0ABR3EXR7_9AGAR</name>
<accession>A0ABR3EXR7</accession>
<sequence>MSSEGDNGNVEGVCQYNNSAMGMQNVHTVKGGGDTTFVQNLTTDTLIISNNTAQNVVIQNVVAQKIIVKNNNIHNLTLNTGASP</sequence>
<gene>
    <name evidence="1" type="ORF">V5O48_014280</name>
</gene>
<organism evidence="1 2">
    <name type="scientific">Marasmius crinis-equi</name>
    <dbReference type="NCBI Taxonomy" id="585013"/>
    <lineage>
        <taxon>Eukaryota</taxon>
        <taxon>Fungi</taxon>
        <taxon>Dikarya</taxon>
        <taxon>Basidiomycota</taxon>
        <taxon>Agaricomycotina</taxon>
        <taxon>Agaricomycetes</taxon>
        <taxon>Agaricomycetidae</taxon>
        <taxon>Agaricales</taxon>
        <taxon>Marasmiineae</taxon>
        <taxon>Marasmiaceae</taxon>
        <taxon>Marasmius</taxon>
    </lineage>
</organism>
<comment type="caution">
    <text evidence="1">The sequence shown here is derived from an EMBL/GenBank/DDBJ whole genome shotgun (WGS) entry which is preliminary data.</text>
</comment>
<evidence type="ECO:0000313" key="1">
    <source>
        <dbReference type="EMBL" id="KAL0567719.1"/>
    </source>
</evidence>
<dbReference type="Proteomes" id="UP001465976">
    <property type="component" value="Unassembled WGS sequence"/>
</dbReference>
<feature type="non-terminal residue" evidence="1">
    <location>
        <position position="84"/>
    </location>
</feature>
<dbReference type="EMBL" id="JBAHYK010001518">
    <property type="protein sequence ID" value="KAL0567719.1"/>
    <property type="molecule type" value="Genomic_DNA"/>
</dbReference>
<reference evidence="1 2" key="1">
    <citation type="submission" date="2024-02" db="EMBL/GenBank/DDBJ databases">
        <title>A draft genome for the cacao thread blight pathogen Marasmius crinis-equi.</title>
        <authorList>
            <person name="Cohen S.P."/>
            <person name="Baruah I.K."/>
            <person name="Amoako-Attah I."/>
            <person name="Bukari Y."/>
            <person name="Meinhardt L.W."/>
            <person name="Bailey B.A."/>
        </authorList>
    </citation>
    <scope>NUCLEOTIDE SEQUENCE [LARGE SCALE GENOMIC DNA]</scope>
    <source>
        <strain evidence="1 2">GH-76</strain>
    </source>
</reference>